<comment type="caution">
    <text evidence="1">The sequence shown here is derived from an EMBL/GenBank/DDBJ whole genome shotgun (WGS) entry which is preliminary data.</text>
</comment>
<dbReference type="Proteomes" id="UP000790709">
    <property type="component" value="Unassembled WGS sequence"/>
</dbReference>
<organism evidence="1 2">
    <name type="scientific">Leucogyrophana mollusca</name>
    <dbReference type="NCBI Taxonomy" id="85980"/>
    <lineage>
        <taxon>Eukaryota</taxon>
        <taxon>Fungi</taxon>
        <taxon>Dikarya</taxon>
        <taxon>Basidiomycota</taxon>
        <taxon>Agaricomycotina</taxon>
        <taxon>Agaricomycetes</taxon>
        <taxon>Agaricomycetidae</taxon>
        <taxon>Boletales</taxon>
        <taxon>Boletales incertae sedis</taxon>
        <taxon>Leucogyrophana</taxon>
    </lineage>
</organism>
<reference evidence="1" key="1">
    <citation type="journal article" date="2021" name="New Phytol.">
        <title>Evolutionary innovations through gain and loss of genes in the ectomycorrhizal Boletales.</title>
        <authorList>
            <person name="Wu G."/>
            <person name="Miyauchi S."/>
            <person name="Morin E."/>
            <person name="Kuo A."/>
            <person name="Drula E."/>
            <person name="Varga T."/>
            <person name="Kohler A."/>
            <person name="Feng B."/>
            <person name="Cao Y."/>
            <person name="Lipzen A."/>
            <person name="Daum C."/>
            <person name="Hundley H."/>
            <person name="Pangilinan J."/>
            <person name="Johnson J."/>
            <person name="Barry K."/>
            <person name="LaButti K."/>
            <person name="Ng V."/>
            <person name="Ahrendt S."/>
            <person name="Min B."/>
            <person name="Choi I.G."/>
            <person name="Park H."/>
            <person name="Plett J.M."/>
            <person name="Magnuson J."/>
            <person name="Spatafora J.W."/>
            <person name="Nagy L.G."/>
            <person name="Henrissat B."/>
            <person name="Grigoriev I.V."/>
            <person name="Yang Z.L."/>
            <person name="Xu J."/>
            <person name="Martin F.M."/>
        </authorList>
    </citation>
    <scope>NUCLEOTIDE SEQUENCE</scope>
    <source>
        <strain evidence="1">KUC20120723A-06</strain>
    </source>
</reference>
<evidence type="ECO:0000313" key="2">
    <source>
        <dbReference type="Proteomes" id="UP000790709"/>
    </source>
</evidence>
<gene>
    <name evidence="1" type="ORF">BV22DRAFT_849246</name>
</gene>
<accession>A0ACB8B281</accession>
<proteinExistence type="predicted"/>
<sequence length="136" mass="15022">MEAGRCGIRARSYGVGVVRERDRDVHVVAAEDVRDVIAGSQRAPPPVRQTQPREECPRHVHHSLAKAIDSVLVDRANIIQYVDLPSSGAVYEIPRSALWELVRKGIVQETPPLPNPSHQPVPALNEALYCETPPQP</sequence>
<keyword evidence="2" id="KW-1185">Reference proteome</keyword>
<dbReference type="EMBL" id="MU266640">
    <property type="protein sequence ID" value="KAH7919677.1"/>
    <property type="molecule type" value="Genomic_DNA"/>
</dbReference>
<protein>
    <submittedName>
        <fullName evidence="1">Uncharacterized protein</fullName>
    </submittedName>
</protein>
<evidence type="ECO:0000313" key="1">
    <source>
        <dbReference type="EMBL" id="KAH7919677.1"/>
    </source>
</evidence>
<name>A0ACB8B281_9AGAM</name>